<keyword evidence="2" id="KW-0238">DNA-binding</keyword>
<sequence>MKAAIYIRVSSEEQAAHGYSLDAQRHACRMRAQQLGATTVLEFADEGVPGTILERPGLSKLRQAVMHRNVDVVVIYDPDRFARSLAHQLLVTEEIERAKIRLDFVNFEWQNTPEGKLFYAMRGAFSEYEREKIRLRTSTGRIQKARQGKLPMVVQPYGYRYDALRSQLVVDGFEASVVQRIFTELVENGRALNSIARQLTDEGIPTQKGASAWHRQVVRQIARNPVYTGVFYANRFNTQGMRANRYRSLEEKVHATLRPKNEWIPIEVPPIVSTALWQQAQQIMDQRALQWREQKRDRGYLLSGLVHCSACGRTMTGVRQRQWGRVKTSYTCRKNTAGPSEANIIKDHFIDAAMLEAIVWDRVMNWLNRPEQLVQVATDSLGLPRRIQADRRYQAHLDRLLKGKENLLNLLESGIAEPEGILRRLQRLQEQEQKLREQLEHPTGPASPNQWGVEEARRWLEAARDHLPFHTRYRVIHTMIQEILVSTDTITIRGKNFT</sequence>
<name>A0A2T2XFU3_9FIRM</name>
<dbReference type="Pfam" id="PF00239">
    <property type="entry name" value="Resolvase"/>
    <property type="match status" value="1"/>
</dbReference>
<dbReference type="EMBL" id="PXYW01000022">
    <property type="protein sequence ID" value="PSR33347.1"/>
    <property type="molecule type" value="Genomic_DNA"/>
</dbReference>
<evidence type="ECO:0000256" key="2">
    <source>
        <dbReference type="ARBA" id="ARBA00023125"/>
    </source>
</evidence>
<gene>
    <name evidence="9" type="ORF">C7B46_10420</name>
</gene>
<dbReference type="GO" id="GO:0000150">
    <property type="term" value="F:DNA strand exchange activity"/>
    <property type="evidence" value="ECO:0007669"/>
    <property type="project" value="InterPro"/>
</dbReference>
<keyword evidence="3" id="KW-0233">DNA recombination</keyword>
<dbReference type="InterPro" id="IPR050639">
    <property type="entry name" value="SSR_resolvase"/>
</dbReference>
<feature type="domain" description="Recombinase" evidence="8">
    <location>
        <begin position="156"/>
        <end position="290"/>
    </location>
</feature>
<dbReference type="SUPFAM" id="SSF53041">
    <property type="entry name" value="Resolvase-like"/>
    <property type="match status" value="1"/>
</dbReference>
<evidence type="ECO:0000256" key="1">
    <source>
        <dbReference type="ARBA" id="ARBA00022908"/>
    </source>
</evidence>
<evidence type="ECO:0000256" key="3">
    <source>
        <dbReference type="ARBA" id="ARBA00023172"/>
    </source>
</evidence>
<feature type="domain" description="Resolvase/invertase-type recombinase catalytic" evidence="7">
    <location>
        <begin position="2"/>
        <end position="148"/>
    </location>
</feature>
<dbReference type="InterPro" id="IPR038109">
    <property type="entry name" value="DNA_bind_recomb_sf"/>
</dbReference>
<dbReference type="InterPro" id="IPR025827">
    <property type="entry name" value="Zn_ribbon_recom_dom"/>
</dbReference>
<evidence type="ECO:0000256" key="4">
    <source>
        <dbReference type="PIRSR" id="PIRSR606118-50"/>
    </source>
</evidence>
<evidence type="ECO:0000259" key="7">
    <source>
        <dbReference type="PROSITE" id="PS51736"/>
    </source>
</evidence>
<dbReference type="InterPro" id="IPR036162">
    <property type="entry name" value="Resolvase-like_N_sf"/>
</dbReference>
<evidence type="ECO:0000256" key="6">
    <source>
        <dbReference type="SAM" id="MobiDB-lite"/>
    </source>
</evidence>
<dbReference type="Gene3D" id="3.90.1750.20">
    <property type="entry name" value="Putative Large Serine Recombinase, Chain B, Domain 2"/>
    <property type="match status" value="1"/>
</dbReference>
<dbReference type="PANTHER" id="PTHR30461">
    <property type="entry name" value="DNA-INVERTASE FROM LAMBDOID PROPHAGE"/>
    <property type="match status" value="1"/>
</dbReference>
<dbReference type="PROSITE" id="PS51737">
    <property type="entry name" value="RECOMBINASE_DNA_BIND"/>
    <property type="match status" value="1"/>
</dbReference>
<evidence type="ECO:0000259" key="8">
    <source>
        <dbReference type="PROSITE" id="PS51737"/>
    </source>
</evidence>
<evidence type="ECO:0000313" key="10">
    <source>
        <dbReference type="Proteomes" id="UP000242972"/>
    </source>
</evidence>
<dbReference type="AlphaFoldDB" id="A0A2T2XFU3"/>
<protein>
    <submittedName>
        <fullName evidence="9">Recombinase family protein</fullName>
    </submittedName>
</protein>
<reference evidence="9 10" key="1">
    <citation type="journal article" date="2014" name="BMC Genomics">
        <title>Comparison of environmental and isolate Sulfobacillus genomes reveals diverse carbon, sulfur, nitrogen, and hydrogen metabolisms.</title>
        <authorList>
            <person name="Justice N.B."/>
            <person name="Norman A."/>
            <person name="Brown C.T."/>
            <person name="Singh A."/>
            <person name="Thomas B.C."/>
            <person name="Banfield J.F."/>
        </authorList>
    </citation>
    <scope>NUCLEOTIDE SEQUENCE [LARGE SCALE GENOMIC DNA]</scope>
    <source>
        <strain evidence="9">AMDSBA4</strain>
    </source>
</reference>
<dbReference type="PROSITE" id="PS00397">
    <property type="entry name" value="RECOMBINASES_1"/>
    <property type="match status" value="1"/>
</dbReference>
<dbReference type="Pfam" id="PF13408">
    <property type="entry name" value="Zn_ribbon_recom"/>
    <property type="match status" value="1"/>
</dbReference>
<dbReference type="InterPro" id="IPR006118">
    <property type="entry name" value="Recombinase_CS"/>
</dbReference>
<dbReference type="GO" id="GO:0003677">
    <property type="term" value="F:DNA binding"/>
    <property type="evidence" value="ECO:0007669"/>
    <property type="project" value="UniProtKB-KW"/>
</dbReference>
<feature type="region of interest" description="Disordered" evidence="6">
    <location>
        <begin position="433"/>
        <end position="452"/>
    </location>
</feature>
<dbReference type="SMART" id="SM00857">
    <property type="entry name" value="Resolvase"/>
    <property type="match status" value="1"/>
</dbReference>
<dbReference type="PANTHER" id="PTHR30461:SF23">
    <property type="entry name" value="DNA RECOMBINASE-RELATED"/>
    <property type="match status" value="1"/>
</dbReference>
<evidence type="ECO:0000313" key="9">
    <source>
        <dbReference type="EMBL" id="PSR33347.1"/>
    </source>
</evidence>
<evidence type="ECO:0000256" key="5">
    <source>
        <dbReference type="PROSITE-ProRule" id="PRU10137"/>
    </source>
</evidence>
<dbReference type="CDD" id="cd00338">
    <property type="entry name" value="Ser_Recombinase"/>
    <property type="match status" value="1"/>
</dbReference>
<dbReference type="Gene3D" id="3.40.50.1390">
    <property type="entry name" value="Resolvase, N-terminal catalytic domain"/>
    <property type="match status" value="1"/>
</dbReference>
<proteinExistence type="predicted"/>
<feature type="active site" description="O-(5'-phospho-DNA)-serine intermediate" evidence="4 5">
    <location>
        <position position="10"/>
    </location>
</feature>
<dbReference type="Pfam" id="PF07508">
    <property type="entry name" value="Recombinase"/>
    <property type="match status" value="1"/>
</dbReference>
<dbReference type="InterPro" id="IPR011109">
    <property type="entry name" value="DNA_bind_recombinase_dom"/>
</dbReference>
<keyword evidence="1" id="KW-0229">DNA integration</keyword>
<dbReference type="PROSITE" id="PS51736">
    <property type="entry name" value="RECOMBINASES_3"/>
    <property type="match status" value="1"/>
</dbReference>
<accession>A0A2T2XFU3</accession>
<dbReference type="InterPro" id="IPR006119">
    <property type="entry name" value="Resolv_N"/>
</dbReference>
<comment type="caution">
    <text evidence="9">The sequence shown here is derived from an EMBL/GenBank/DDBJ whole genome shotgun (WGS) entry which is preliminary data.</text>
</comment>
<dbReference type="Proteomes" id="UP000242972">
    <property type="component" value="Unassembled WGS sequence"/>
</dbReference>
<dbReference type="GO" id="GO:0015074">
    <property type="term" value="P:DNA integration"/>
    <property type="evidence" value="ECO:0007669"/>
    <property type="project" value="UniProtKB-KW"/>
</dbReference>
<organism evidence="9 10">
    <name type="scientific">Sulfobacillus benefaciens</name>
    <dbReference type="NCBI Taxonomy" id="453960"/>
    <lineage>
        <taxon>Bacteria</taxon>
        <taxon>Bacillati</taxon>
        <taxon>Bacillota</taxon>
        <taxon>Clostridia</taxon>
        <taxon>Eubacteriales</taxon>
        <taxon>Clostridiales Family XVII. Incertae Sedis</taxon>
        <taxon>Sulfobacillus</taxon>
    </lineage>
</organism>